<gene>
    <name evidence="5" type="ORF">AGERDE_LOCUS11560</name>
</gene>
<keyword evidence="2" id="KW-0521">NADP</keyword>
<keyword evidence="3" id="KW-0560">Oxidoreductase</keyword>
<dbReference type="PANTHER" id="PTHR43963:SF6">
    <property type="entry name" value="CHAIN DEHYDROGENASE FAMILY PROTEIN, PUTATIVE (AFU_ORTHOLOGUE AFUA_3G15350)-RELATED"/>
    <property type="match status" value="1"/>
</dbReference>
<evidence type="ECO:0000313" key="5">
    <source>
        <dbReference type="EMBL" id="CAG8655020.1"/>
    </source>
</evidence>
<dbReference type="PANTHER" id="PTHR43963">
    <property type="entry name" value="CARBONYL REDUCTASE 1-RELATED"/>
    <property type="match status" value="1"/>
</dbReference>
<keyword evidence="6" id="KW-1185">Reference proteome</keyword>
<proteinExistence type="inferred from homology"/>
<dbReference type="AlphaFoldDB" id="A0A9N9E094"/>
<dbReference type="GO" id="GO:0016491">
    <property type="term" value="F:oxidoreductase activity"/>
    <property type="evidence" value="ECO:0007669"/>
    <property type="project" value="UniProtKB-KW"/>
</dbReference>
<protein>
    <submittedName>
        <fullName evidence="5">10866_t:CDS:1</fullName>
    </submittedName>
</protein>
<comment type="similarity">
    <text evidence="1 4">Belongs to the short-chain dehydrogenases/reductases (SDR) family.</text>
</comment>
<dbReference type="PRINTS" id="PR00081">
    <property type="entry name" value="GDHRDH"/>
</dbReference>
<organism evidence="5 6">
    <name type="scientific">Ambispora gerdemannii</name>
    <dbReference type="NCBI Taxonomy" id="144530"/>
    <lineage>
        <taxon>Eukaryota</taxon>
        <taxon>Fungi</taxon>
        <taxon>Fungi incertae sedis</taxon>
        <taxon>Mucoromycota</taxon>
        <taxon>Glomeromycotina</taxon>
        <taxon>Glomeromycetes</taxon>
        <taxon>Archaeosporales</taxon>
        <taxon>Ambisporaceae</taxon>
        <taxon>Ambispora</taxon>
    </lineage>
</organism>
<dbReference type="Gene3D" id="3.40.50.720">
    <property type="entry name" value="NAD(P)-binding Rossmann-like Domain"/>
    <property type="match status" value="1"/>
</dbReference>
<evidence type="ECO:0000313" key="6">
    <source>
        <dbReference type="Proteomes" id="UP000789831"/>
    </source>
</evidence>
<evidence type="ECO:0000256" key="4">
    <source>
        <dbReference type="RuleBase" id="RU000363"/>
    </source>
</evidence>
<accession>A0A9N9E094</accession>
<comment type="caution">
    <text evidence="5">The sequence shown here is derived from an EMBL/GenBank/DDBJ whole genome shotgun (WGS) entry which is preliminary data.</text>
</comment>
<evidence type="ECO:0000256" key="3">
    <source>
        <dbReference type="ARBA" id="ARBA00023002"/>
    </source>
</evidence>
<dbReference type="InterPro" id="IPR036291">
    <property type="entry name" value="NAD(P)-bd_dom_sf"/>
</dbReference>
<dbReference type="OrthoDB" id="9876299at2759"/>
<dbReference type="InterPro" id="IPR002347">
    <property type="entry name" value="SDR_fam"/>
</dbReference>
<name>A0A9N9E094_9GLOM</name>
<dbReference type="EMBL" id="CAJVPL010005146">
    <property type="protein sequence ID" value="CAG8655020.1"/>
    <property type="molecule type" value="Genomic_DNA"/>
</dbReference>
<dbReference type="SUPFAM" id="SSF51735">
    <property type="entry name" value="NAD(P)-binding Rossmann-fold domains"/>
    <property type="match status" value="1"/>
</dbReference>
<dbReference type="Pfam" id="PF00106">
    <property type="entry name" value="adh_short"/>
    <property type="match status" value="1"/>
</dbReference>
<sequence length="299" mass="33290">MSSYIVAVVTGANKGIGKAIVRNLVFYHANNIPSLKTSTLIVYLTARNNLRGLSATNEINQELDSKKLLVENGGVARVLFHQLDITDDESVQKMRDDVQKAFGGFDILINNAAIGPEFLGESFSPTVAKKTLDTNYWGLIKTTEILLPVIKYPGGKIINIASRFSQIKQIPSKKLQTEFSREDLSLEELNELMRKFEKHTNSGVTVQEGWPTSGTVSYNVSKVGMLAYTKILARRLANEKKQICIQAVNPGWVRTDMGSEKAPLSADQGAETPVYLALSNDPRLEKNGQFWTRKQPEEW</sequence>
<dbReference type="Proteomes" id="UP000789831">
    <property type="component" value="Unassembled WGS sequence"/>
</dbReference>
<dbReference type="PRINTS" id="PR00080">
    <property type="entry name" value="SDRFAMILY"/>
</dbReference>
<reference evidence="5" key="1">
    <citation type="submission" date="2021-06" db="EMBL/GenBank/DDBJ databases">
        <authorList>
            <person name="Kallberg Y."/>
            <person name="Tangrot J."/>
            <person name="Rosling A."/>
        </authorList>
    </citation>
    <scope>NUCLEOTIDE SEQUENCE</scope>
    <source>
        <strain evidence="5">MT106</strain>
    </source>
</reference>
<evidence type="ECO:0000256" key="2">
    <source>
        <dbReference type="ARBA" id="ARBA00022857"/>
    </source>
</evidence>
<evidence type="ECO:0000256" key="1">
    <source>
        <dbReference type="ARBA" id="ARBA00006484"/>
    </source>
</evidence>